<dbReference type="OrthoDB" id="10045654at2759"/>
<keyword evidence="4" id="KW-1185">Reference proteome</keyword>
<organism evidence="2 5">
    <name type="scientific">Adineta ricciae</name>
    <name type="common">Rotifer</name>
    <dbReference type="NCBI Taxonomy" id="249248"/>
    <lineage>
        <taxon>Eukaryota</taxon>
        <taxon>Metazoa</taxon>
        <taxon>Spiralia</taxon>
        <taxon>Gnathifera</taxon>
        <taxon>Rotifera</taxon>
        <taxon>Eurotatoria</taxon>
        <taxon>Bdelloidea</taxon>
        <taxon>Adinetida</taxon>
        <taxon>Adinetidae</taxon>
        <taxon>Adineta</taxon>
    </lineage>
</organism>
<sequence>MPSNSTLINEISSNETHGAIAYIVVVIIWYGIGFGIILLNNIRQRTHHTQQDRYTNVYQAVNDLTEQKARKDILIQLKDNDKRQKIWNIYYGTEKNCQSIVEKDKETIHSITKQLTEQRRLLQNTSNDLSLNQTDDDETE</sequence>
<keyword evidence="1" id="KW-0812">Transmembrane</keyword>
<feature type="transmembrane region" description="Helical" evidence="1">
    <location>
        <begin position="20"/>
        <end position="39"/>
    </location>
</feature>
<accession>A0A814ZFF3</accession>
<name>A0A814ZFF3_ADIRI</name>
<evidence type="ECO:0000313" key="3">
    <source>
        <dbReference type="EMBL" id="CAF1263581.1"/>
    </source>
</evidence>
<evidence type="ECO:0000313" key="2">
    <source>
        <dbReference type="EMBL" id="CAF1244595.1"/>
    </source>
</evidence>
<keyword evidence="1" id="KW-0472">Membrane</keyword>
<proteinExistence type="predicted"/>
<evidence type="ECO:0000313" key="5">
    <source>
        <dbReference type="Proteomes" id="UP000663852"/>
    </source>
</evidence>
<protein>
    <submittedName>
        <fullName evidence="2">Uncharacterized protein</fullName>
    </submittedName>
</protein>
<dbReference type="AlphaFoldDB" id="A0A814ZFF3"/>
<dbReference type="EMBL" id="CAJNOJ010000175">
    <property type="protein sequence ID" value="CAF1244595.1"/>
    <property type="molecule type" value="Genomic_DNA"/>
</dbReference>
<reference evidence="2" key="1">
    <citation type="submission" date="2021-02" db="EMBL/GenBank/DDBJ databases">
        <authorList>
            <person name="Nowell W R."/>
        </authorList>
    </citation>
    <scope>NUCLEOTIDE SEQUENCE</scope>
</reference>
<keyword evidence="1" id="KW-1133">Transmembrane helix</keyword>
<evidence type="ECO:0000313" key="4">
    <source>
        <dbReference type="Proteomes" id="UP000663828"/>
    </source>
</evidence>
<dbReference type="Proteomes" id="UP000663828">
    <property type="component" value="Unassembled WGS sequence"/>
</dbReference>
<gene>
    <name evidence="2" type="ORF">EDS130_LOCUS27638</name>
    <name evidence="3" type="ORF">XAT740_LOCUS26911</name>
</gene>
<dbReference type="Proteomes" id="UP000663852">
    <property type="component" value="Unassembled WGS sequence"/>
</dbReference>
<comment type="caution">
    <text evidence="2">The sequence shown here is derived from an EMBL/GenBank/DDBJ whole genome shotgun (WGS) entry which is preliminary data.</text>
</comment>
<dbReference type="EMBL" id="CAJNOR010002213">
    <property type="protein sequence ID" value="CAF1263581.1"/>
    <property type="molecule type" value="Genomic_DNA"/>
</dbReference>
<evidence type="ECO:0000256" key="1">
    <source>
        <dbReference type="SAM" id="Phobius"/>
    </source>
</evidence>